<reference evidence="5" key="2">
    <citation type="submission" date="2013-04" db="EMBL/GenBank/DDBJ databases">
        <title>Genomic mechanisms accounting for the adaptation to parasitism in nematode-trapping fungi.</title>
        <authorList>
            <person name="Ahren D.G."/>
        </authorList>
    </citation>
    <scope>NUCLEOTIDE SEQUENCE [LARGE SCALE GENOMIC DNA]</scope>
    <source>
        <strain evidence="5">CBS 200.50</strain>
    </source>
</reference>
<accession>S8C185</accession>
<dbReference type="OMA" id="RCGGAIN"/>
<proteinExistence type="predicted"/>
<dbReference type="eggNOG" id="KOG4177">
    <property type="taxonomic scope" value="Eukaryota"/>
</dbReference>
<dbReference type="OrthoDB" id="341259at2759"/>
<dbReference type="SMART" id="SM00248">
    <property type="entry name" value="ANK"/>
    <property type="match status" value="12"/>
</dbReference>
<dbReference type="PANTHER" id="PTHR24123">
    <property type="entry name" value="ANKYRIN REPEAT-CONTAINING"/>
    <property type="match status" value="1"/>
</dbReference>
<keyword evidence="2 3" id="KW-0040">ANK repeat</keyword>
<organism evidence="4 5">
    <name type="scientific">Dactylellina haptotyla (strain CBS 200.50)</name>
    <name type="common">Nematode-trapping fungus</name>
    <name type="synonym">Monacrosporium haptotylum</name>
    <dbReference type="NCBI Taxonomy" id="1284197"/>
    <lineage>
        <taxon>Eukaryota</taxon>
        <taxon>Fungi</taxon>
        <taxon>Dikarya</taxon>
        <taxon>Ascomycota</taxon>
        <taxon>Pezizomycotina</taxon>
        <taxon>Orbiliomycetes</taxon>
        <taxon>Orbiliales</taxon>
        <taxon>Orbiliaceae</taxon>
        <taxon>Dactylellina</taxon>
    </lineage>
</organism>
<keyword evidence="5" id="KW-1185">Reference proteome</keyword>
<evidence type="ECO:0000256" key="2">
    <source>
        <dbReference type="ARBA" id="ARBA00023043"/>
    </source>
</evidence>
<evidence type="ECO:0000313" key="5">
    <source>
        <dbReference type="Proteomes" id="UP000015100"/>
    </source>
</evidence>
<evidence type="ECO:0000313" key="4">
    <source>
        <dbReference type="EMBL" id="EPS45508.1"/>
    </source>
</evidence>
<dbReference type="Proteomes" id="UP000015100">
    <property type="component" value="Unassembled WGS sequence"/>
</dbReference>
<dbReference type="HOGENOM" id="CLU_352331_0_0_1"/>
<sequence>MADPLSLIATIGSLVGVSLKIASEVNSICESYSSASGTLSSLSVECSVTTAVLQRLENLLRSRPELLSASSSSFQNNIRPGASLSIDLQQSFEVAAKGISKSLTKLGTDIQSITRNSGGNTGGRLSFLGKAKFVWNEDDLKLSLTNLQNQRSSLQFLIECIQTETLSNIQTHLQNGIPQPVPTKNPPPVSHPPIQQNASVTPAISYVAASPKINQQARLKALQLRQKLSRLSDDPAQQLIKSKLALKPGKIYKSTPQLAMKLHRAIDEGNDRVAKYLREDRVNPNILLGDSPLSPLHRAIEVWDGNSEVRCCILNLFIVGSGDLNAPDPGGLRPLSKLLQSPINNSTGYLVQLLCENGARPELPDRTPEAKTPLHWLVDRCKPPTAIHYSILHVLVAFGANIDGLDTAGESVLLRAIKENQVDLVRDLVEECGADTEAGVSAKPDSPSCYLPSGHSPLSAATFFKSLPILQTLISGGANVNRVINGVRTAVQVAVVVQAIDELKFLISKGASLRIATGDDKWIPIHWAANGRFEATKVLVESGSPLETEDKEGETPLLAAVRGKYVDIVKYLISKHANLEHANNKGFRTLHVAASLGHLETVQFLVEAGAIINSPGGKLGWTALHLAAEMGFSNIVEYLVTHGANLEAELYPPLNLTPIFLATSTSKVESTQLLIKLGANVWKKAGPGYDSTVLHVACDPVEDNLAVVPFLLEYGFDVNTQAKNGATGLHIAALKGHTSIVKFLLQNGARTDIHAIDIFETLEDIEAKTNGTSGTPAQVARLKGFKDLATVIENWPAR</sequence>
<evidence type="ECO:0000256" key="1">
    <source>
        <dbReference type="ARBA" id="ARBA00022737"/>
    </source>
</evidence>
<reference evidence="4 5" key="1">
    <citation type="journal article" date="2013" name="PLoS Genet.">
        <title>Genomic mechanisms accounting for the adaptation to parasitism in nematode-trapping fungi.</title>
        <authorList>
            <person name="Meerupati T."/>
            <person name="Andersson K.M."/>
            <person name="Friman E."/>
            <person name="Kumar D."/>
            <person name="Tunlid A."/>
            <person name="Ahren D."/>
        </authorList>
    </citation>
    <scope>NUCLEOTIDE SEQUENCE [LARGE SCALE GENOMIC DNA]</scope>
    <source>
        <strain evidence="4 5">CBS 200.50</strain>
    </source>
</reference>
<evidence type="ECO:0000256" key="3">
    <source>
        <dbReference type="PROSITE-ProRule" id="PRU00023"/>
    </source>
</evidence>
<dbReference type="PROSITE" id="PS50297">
    <property type="entry name" value="ANK_REP_REGION"/>
    <property type="match status" value="5"/>
</dbReference>
<dbReference type="InterPro" id="IPR036770">
    <property type="entry name" value="Ankyrin_rpt-contain_sf"/>
</dbReference>
<feature type="repeat" description="ANK" evidence="3">
    <location>
        <begin position="619"/>
        <end position="651"/>
    </location>
</feature>
<name>S8C185_DACHA</name>
<dbReference type="PRINTS" id="PR01415">
    <property type="entry name" value="ANKYRIN"/>
</dbReference>
<feature type="repeat" description="ANK" evidence="3">
    <location>
        <begin position="724"/>
        <end position="756"/>
    </location>
</feature>
<dbReference type="SUPFAM" id="SSF48403">
    <property type="entry name" value="Ankyrin repeat"/>
    <property type="match status" value="2"/>
</dbReference>
<keyword evidence="1" id="KW-0677">Repeat</keyword>
<feature type="repeat" description="ANK" evidence="3">
    <location>
        <begin position="453"/>
        <end position="485"/>
    </location>
</feature>
<dbReference type="PROSITE" id="PS50088">
    <property type="entry name" value="ANK_REPEAT"/>
    <property type="match status" value="6"/>
</dbReference>
<protein>
    <submittedName>
        <fullName evidence="4">Uncharacterized protein</fullName>
    </submittedName>
</protein>
<feature type="repeat" description="ANK" evidence="3">
    <location>
        <begin position="552"/>
        <end position="584"/>
    </location>
</feature>
<dbReference type="PANTHER" id="PTHR24123:SF33">
    <property type="entry name" value="PROTEIN HOS4"/>
    <property type="match status" value="1"/>
</dbReference>
<feature type="repeat" description="ANK" evidence="3">
    <location>
        <begin position="689"/>
        <end position="723"/>
    </location>
</feature>
<comment type="caution">
    <text evidence="4">The sequence shown here is derived from an EMBL/GenBank/DDBJ whole genome shotgun (WGS) entry which is preliminary data.</text>
</comment>
<dbReference type="AlphaFoldDB" id="S8C185"/>
<feature type="repeat" description="ANK" evidence="3">
    <location>
        <begin position="585"/>
        <end position="617"/>
    </location>
</feature>
<dbReference type="Pfam" id="PF12796">
    <property type="entry name" value="Ank_2"/>
    <property type="match status" value="4"/>
</dbReference>
<dbReference type="InterPro" id="IPR051165">
    <property type="entry name" value="Multifunctional_ANK_Repeat"/>
</dbReference>
<dbReference type="EMBL" id="AQGS01000014">
    <property type="protein sequence ID" value="EPS45508.1"/>
    <property type="molecule type" value="Genomic_DNA"/>
</dbReference>
<gene>
    <name evidence="4" type="ORF">H072_528</name>
</gene>
<dbReference type="InterPro" id="IPR002110">
    <property type="entry name" value="Ankyrin_rpt"/>
</dbReference>
<dbReference type="STRING" id="1284197.S8C185"/>
<dbReference type="Gene3D" id="1.25.40.20">
    <property type="entry name" value="Ankyrin repeat-containing domain"/>
    <property type="match status" value="2"/>
</dbReference>